<dbReference type="EMBL" id="LOMY01000015">
    <property type="protein sequence ID" value="OCQ54379.1"/>
    <property type="molecule type" value="Genomic_DNA"/>
</dbReference>
<feature type="transmembrane region" description="Helical" evidence="1">
    <location>
        <begin position="110"/>
        <end position="130"/>
    </location>
</feature>
<keyword evidence="1" id="KW-0472">Membrane</keyword>
<feature type="transmembrane region" description="Helical" evidence="1">
    <location>
        <begin position="186"/>
        <end position="219"/>
    </location>
</feature>
<evidence type="ECO:0000313" key="2">
    <source>
        <dbReference type="EMBL" id="OCQ54379.1"/>
    </source>
</evidence>
<dbReference type="AlphaFoldDB" id="A0A1C0U8Z4"/>
<dbReference type="STRING" id="286156.Ppb6_00281"/>
<keyword evidence="1" id="KW-1133">Transmembrane helix</keyword>
<sequence>MCGVERALLVLLVNQVLLTLTLYESFRNQRQIIPLSFLPLIWRFVVVILNNPVYLISFNLSRFNCSWFSGREILMSGNEIKDRRPIKTRNAIWAGKAAKWLQYRGVTPNGISVASVVFAALAGLCFATCFWSRSFWLTSVLLIIGALFIQARLVCNLLDGMVAIEGGLRTSVGTVFNDLPDRIADSFILIGLGYGLTLFPFAISLGCIAALLAVLTAYIRLLGGTCGLPQRFLGPMAKQHRMALITVGSIVAAFLPQLWGQYFLLVLLIVITLGCLWTCIRRTRVILNELQEKDTCNE</sequence>
<organism evidence="2 3">
    <name type="scientific">Photorhabdus australis subsp. thailandensis</name>
    <dbReference type="NCBI Taxonomy" id="2805096"/>
    <lineage>
        <taxon>Bacteria</taxon>
        <taxon>Pseudomonadati</taxon>
        <taxon>Pseudomonadota</taxon>
        <taxon>Gammaproteobacteria</taxon>
        <taxon>Enterobacterales</taxon>
        <taxon>Morganellaceae</taxon>
        <taxon>Photorhabdus</taxon>
    </lineage>
</organism>
<dbReference type="InterPro" id="IPR043130">
    <property type="entry name" value="CDP-OH_PTrfase_TM_dom"/>
</dbReference>
<comment type="caution">
    <text evidence="2">The sequence shown here is derived from an EMBL/GenBank/DDBJ whole genome shotgun (WGS) entry which is preliminary data.</text>
</comment>
<accession>A0A1C0U8Z4</accession>
<gene>
    <name evidence="2" type="primary">ynbA</name>
    <name evidence="2" type="ORF">Ppb6_00281</name>
</gene>
<feature type="transmembrane region" description="Helical" evidence="1">
    <location>
        <begin position="135"/>
        <end position="153"/>
    </location>
</feature>
<name>A0A1C0U8Z4_9GAMM</name>
<dbReference type="Gene3D" id="1.20.120.1760">
    <property type="match status" value="1"/>
</dbReference>
<protein>
    <submittedName>
        <fullName evidence="2">Inner membrane protein YnbA</fullName>
    </submittedName>
</protein>
<dbReference type="PATRIC" id="fig|286156.4.peg.342"/>
<evidence type="ECO:0000313" key="3">
    <source>
        <dbReference type="Proteomes" id="UP000093476"/>
    </source>
</evidence>
<reference evidence="2 3" key="1">
    <citation type="submission" date="2015-12" db="EMBL/GenBank/DDBJ databases">
        <title>Genome comparisons provide insights into the role of secondary metabolites in the pathogenic phase of the Photorhabdus life cycle.</title>
        <authorList>
            <person name="Tobias N.J."/>
            <person name="Mishra B."/>
            <person name="Gupta D.K."/>
            <person name="Thines M."/>
            <person name="Stinear T.P."/>
            <person name="Bode H.B."/>
        </authorList>
    </citation>
    <scope>NUCLEOTIDE SEQUENCE [LARGE SCALE GENOMIC DNA]</scope>
    <source>
        <strain evidence="2 3">PB68.1</strain>
    </source>
</reference>
<dbReference type="Proteomes" id="UP000093476">
    <property type="component" value="Unassembled WGS sequence"/>
</dbReference>
<feature type="transmembrane region" description="Helical" evidence="1">
    <location>
        <begin position="262"/>
        <end position="280"/>
    </location>
</feature>
<feature type="transmembrane region" description="Helical" evidence="1">
    <location>
        <begin position="6"/>
        <end position="23"/>
    </location>
</feature>
<evidence type="ECO:0000256" key="1">
    <source>
        <dbReference type="SAM" id="Phobius"/>
    </source>
</evidence>
<keyword evidence="1" id="KW-0812">Transmembrane</keyword>
<feature type="transmembrane region" description="Helical" evidence="1">
    <location>
        <begin position="35"/>
        <end position="56"/>
    </location>
</feature>
<keyword evidence="3" id="KW-1185">Reference proteome</keyword>
<proteinExistence type="predicted"/>